<comment type="similarity">
    <text evidence="9">Belongs to the TatA/E family.</text>
</comment>
<keyword evidence="7 9" id="KW-0811">Translocation</keyword>
<protein>
    <recommendedName>
        <fullName evidence="9">Sec-independent protein translocase protein TatA</fullName>
    </recommendedName>
</protein>
<evidence type="ECO:0000256" key="3">
    <source>
        <dbReference type="ARBA" id="ARBA00022475"/>
    </source>
</evidence>
<accession>A0A1I5CU83</accession>
<dbReference type="GO" id="GO:0043953">
    <property type="term" value="P:protein transport by the Tat complex"/>
    <property type="evidence" value="ECO:0007669"/>
    <property type="project" value="UniProtKB-UniRule"/>
</dbReference>
<keyword evidence="5 9" id="KW-0653">Protein transport</keyword>
<evidence type="ECO:0000256" key="9">
    <source>
        <dbReference type="HAMAP-Rule" id="MF_00236"/>
    </source>
</evidence>
<feature type="region of interest" description="Disordered" evidence="10">
    <location>
        <begin position="41"/>
        <end position="71"/>
    </location>
</feature>
<evidence type="ECO:0000256" key="8">
    <source>
        <dbReference type="ARBA" id="ARBA00023136"/>
    </source>
</evidence>
<evidence type="ECO:0000256" key="2">
    <source>
        <dbReference type="ARBA" id="ARBA00022448"/>
    </source>
</evidence>
<dbReference type="InterPro" id="IPR003369">
    <property type="entry name" value="TatA/B/E"/>
</dbReference>
<keyword evidence="2 9" id="KW-0813">Transport</keyword>
<reference evidence="11 12" key="1">
    <citation type="submission" date="2016-10" db="EMBL/GenBank/DDBJ databases">
        <authorList>
            <person name="de Groot N.N."/>
        </authorList>
    </citation>
    <scope>NUCLEOTIDE SEQUENCE [LARGE SCALE GENOMIC DNA]</scope>
    <source>
        <strain evidence="11 12">CGMCC 4.1877</strain>
    </source>
</reference>
<dbReference type="PANTHER" id="PTHR42982:SF8">
    <property type="entry name" value="SEC-INDEPENDENT PROTEIN TRANSLOCASE PROTEIN TATA"/>
    <property type="match status" value="1"/>
</dbReference>
<evidence type="ECO:0000256" key="1">
    <source>
        <dbReference type="ARBA" id="ARBA00004162"/>
    </source>
</evidence>
<name>A0A1I5CU83_PSUAM</name>
<dbReference type="PANTHER" id="PTHR42982">
    <property type="entry name" value="SEC-INDEPENDENT PROTEIN TRANSLOCASE PROTEIN TATA"/>
    <property type="match status" value="1"/>
</dbReference>
<dbReference type="Gene3D" id="1.20.5.3310">
    <property type="match status" value="1"/>
</dbReference>
<evidence type="ECO:0000256" key="10">
    <source>
        <dbReference type="SAM" id="MobiDB-lite"/>
    </source>
</evidence>
<gene>
    <name evidence="9" type="primary">tatA</name>
    <name evidence="11" type="ORF">SAMN05216207_102420</name>
</gene>
<dbReference type="GO" id="GO:0008320">
    <property type="term" value="F:protein transmembrane transporter activity"/>
    <property type="evidence" value="ECO:0007669"/>
    <property type="project" value="UniProtKB-UniRule"/>
</dbReference>
<dbReference type="EMBL" id="FOUY01000024">
    <property type="protein sequence ID" value="SFN90539.1"/>
    <property type="molecule type" value="Genomic_DNA"/>
</dbReference>
<evidence type="ECO:0000256" key="7">
    <source>
        <dbReference type="ARBA" id="ARBA00023010"/>
    </source>
</evidence>
<dbReference type="Pfam" id="PF02416">
    <property type="entry name" value="TatA_B_E"/>
    <property type="match status" value="1"/>
</dbReference>
<keyword evidence="6 9" id="KW-1133">Transmembrane helix</keyword>
<evidence type="ECO:0000256" key="6">
    <source>
        <dbReference type="ARBA" id="ARBA00022989"/>
    </source>
</evidence>
<organism evidence="11 12">
    <name type="scientific">Pseudonocardia ammonioxydans</name>
    <dbReference type="NCBI Taxonomy" id="260086"/>
    <lineage>
        <taxon>Bacteria</taxon>
        <taxon>Bacillati</taxon>
        <taxon>Actinomycetota</taxon>
        <taxon>Actinomycetes</taxon>
        <taxon>Pseudonocardiales</taxon>
        <taxon>Pseudonocardiaceae</taxon>
        <taxon>Pseudonocardia</taxon>
    </lineage>
</organism>
<evidence type="ECO:0000256" key="5">
    <source>
        <dbReference type="ARBA" id="ARBA00022927"/>
    </source>
</evidence>
<evidence type="ECO:0000313" key="12">
    <source>
        <dbReference type="Proteomes" id="UP000199614"/>
    </source>
</evidence>
<evidence type="ECO:0000256" key="4">
    <source>
        <dbReference type="ARBA" id="ARBA00022692"/>
    </source>
</evidence>
<keyword evidence="4 9" id="KW-0812">Transmembrane</keyword>
<proteinExistence type="inferred from homology"/>
<dbReference type="RefSeq" id="WP_093347792.1">
    <property type="nucleotide sequence ID" value="NZ_FOUY01000024.1"/>
</dbReference>
<dbReference type="GO" id="GO:0033281">
    <property type="term" value="C:TAT protein transport complex"/>
    <property type="evidence" value="ECO:0007669"/>
    <property type="project" value="UniProtKB-UniRule"/>
</dbReference>
<dbReference type="HAMAP" id="MF_00236">
    <property type="entry name" value="TatA_E"/>
    <property type="match status" value="1"/>
</dbReference>
<comment type="function">
    <text evidence="9">Part of the twin-arginine translocation (Tat) system that transports large folded proteins containing a characteristic twin-arginine motif in their signal peptide across membranes. TatA could form the protein-conducting channel of the Tat system.</text>
</comment>
<dbReference type="InterPro" id="IPR006312">
    <property type="entry name" value="TatA/E"/>
</dbReference>
<dbReference type="STRING" id="260086.SAMN05216207_102420"/>
<keyword evidence="12" id="KW-1185">Reference proteome</keyword>
<dbReference type="AlphaFoldDB" id="A0A1I5CU83"/>
<keyword evidence="3 9" id="KW-1003">Cell membrane</keyword>
<comment type="subunit">
    <text evidence="9">The Tat system comprises two distinct complexes: a TatABC complex, containing multiple copies of TatA, TatB and TatC subunits, and a separate TatA complex, containing only TatA subunits. Substrates initially bind to the TatABC complex, which probably triggers association of the separate TatA complex to form the active translocon.</text>
</comment>
<sequence length="71" mass="7252">MTPPGPTQLLIVLLAVVLLFGARKLPDLARSVGRSSRILRAELNADAGPDPTGADDDADRGGNGPPPAPGR</sequence>
<keyword evidence="8 9" id="KW-0472">Membrane</keyword>
<comment type="subcellular location">
    <subcellularLocation>
        <location evidence="1 9">Cell membrane</location>
        <topology evidence="1 9">Single-pass membrane protein</topology>
    </subcellularLocation>
</comment>
<evidence type="ECO:0000313" key="11">
    <source>
        <dbReference type="EMBL" id="SFN90539.1"/>
    </source>
</evidence>
<dbReference type="Proteomes" id="UP000199614">
    <property type="component" value="Unassembled WGS sequence"/>
</dbReference>